<protein>
    <submittedName>
        <fullName evidence="15">Uncharacterized protein</fullName>
    </submittedName>
</protein>
<sequence>MSVGVALLFLHFLVISTINNNINFCNGSSYAAAGCIESEREALLSFKQDLEDPSNRLASWNNIGVGDCCKWYGVVCDNITGHVLELRLRNPSRDDGSPAEYEAYERSKIVGKINPSLLGLKHLIHLDLSYNDFQGIQIPRFLGSLENLMYLNISRAGFVGIIPHQIGNLSNLQFLDLRPNYLGGLYVEDFGWVSHLSLLKHLDLSGVDLSKTSDGPLITNSLHSLETLRFSGCLLHHISPLSFANFSSLVTLDISDNQFADSSIVNQVLGLVNLVFLDLSTNNFQGAVPDAIQNSTSLQHLDLSRNHFSSSVPDWFNKFIDLEYLSLSYNELQGSIPGSLGNLTSIKSLDLSFNRLESKIPRAFKRLRHLRSVNLSGNKLSQEISQVLDMFSACASNVLESLDLSNNTLFGLLTNQIGNFKNLDSLDLSFNNISGHIPLSLGQLSSLRYLDVSTNNLNGTLSENHFANLTKLVGFDASGNSLVLKVVSPSWTPPFQLQAIGLSSCFIGPQFPQWLLSQNHLIYLDLSNSSISDTIPDRLVKSLSQINYLNLSYNQIFGQIPDLNDAAQLETLDFSSNSLSGPLPLIPSSLTTLDLSSNFLSGTLSRFLCNEMNNSMRLQVLNLGNNTLSGEIPDCWMNWSFLFFLHLGENDFTGNLPTSLGTLSSLQILHLRGNRFSGKIPVSLQNCTELRLFDISENEFVGNIPTWIGERLSGIILLSLRANQFHGFFPPELCGLASLKILDLSSNNLTGVIPRCINNLAGMAKEVLEVDKFFEDALIVYKKKVVKYPIGYPYYLKVLDLSANYFSGEIPSQVTNLVGLQTLKLSHNFFSGRIPVNMGAMKSVEALDFSSNRLQGEIPKNMVNLEFLEIFNISYNNLSGEVPPAQGQFATFDSDSYIGNEYLCGLPLRKLCAGNVSTPVYERGSGGKHELSWLNVSLLLGVILLIFGV</sequence>
<dbReference type="InterPro" id="IPR001611">
    <property type="entry name" value="Leu-rich_rpt"/>
</dbReference>
<evidence type="ECO:0000259" key="14">
    <source>
        <dbReference type="Pfam" id="PF23598"/>
    </source>
</evidence>
<evidence type="ECO:0000256" key="1">
    <source>
        <dbReference type="ARBA" id="ARBA00004251"/>
    </source>
</evidence>
<dbReference type="SUPFAM" id="SSF52058">
    <property type="entry name" value="L domain-like"/>
    <property type="match status" value="2"/>
</dbReference>
<dbReference type="FunFam" id="3.80.10.10:FF:000095">
    <property type="entry name" value="LRR receptor-like serine/threonine-protein kinase GSO1"/>
    <property type="match status" value="2"/>
</dbReference>
<dbReference type="SMART" id="SM00369">
    <property type="entry name" value="LRR_TYP"/>
    <property type="match status" value="11"/>
</dbReference>
<keyword evidence="16" id="KW-1185">Reference proteome</keyword>
<evidence type="ECO:0000256" key="5">
    <source>
        <dbReference type="ARBA" id="ARBA00022692"/>
    </source>
</evidence>
<dbReference type="EMBL" id="BDQV01000859">
    <property type="protein sequence ID" value="GAY68334.1"/>
    <property type="molecule type" value="Genomic_DNA"/>
</dbReference>
<gene>
    <name evidence="15" type="ORF">CUMW_263300</name>
</gene>
<evidence type="ECO:0000259" key="13">
    <source>
        <dbReference type="Pfam" id="PF08263"/>
    </source>
</evidence>
<organism evidence="15 16">
    <name type="scientific">Citrus unshiu</name>
    <name type="common">Satsuma mandarin</name>
    <name type="synonym">Citrus nobilis var. unshiu</name>
    <dbReference type="NCBI Taxonomy" id="55188"/>
    <lineage>
        <taxon>Eukaryota</taxon>
        <taxon>Viridiplantae</taxon>
        <taxon>Streptophyta</taxon>
        <taxon>Embryophyta</taxon>
        <taxon>Tracheophyta</taxon>
        <taxon>Spermatophyta</taxon>
        <taxon>Magnoliopsida</taxon>
        <taxon>eudicotyledons</taxon>
        <taxon>Gunneridae</taxon>
        <taxon>Pentapetalae</taxon>
        <taxon>rosids</taxon>
        <taxon>malvids</taxon>
        <taxon>Sapindales</taxon>
        <taxon>Rutaceae</taxon>
        <taxon>Aurantioideae</taxon>
        <taxon>Citrus</taxon>
    </lineage>
</organism>
<keyword evidence="4" id="KW-0433">Leucine-rich repeat</keyword>
<dbReference type="InterPro" id="IPR013210">
    <property type="entry name" value="LRR_N_plant-typ"/>
</dbReference>
<reference evidence="15 16" key="1">
    <citation type="journal article" date="2017" name="Front. Genet.">
        <title>Draft sequencing of the heterozygous diploid genome of Satsuma (Citrus unshiu Marc.) using a hybrid assembly approach.</title>
        <authorList>
            <person name="Shimizu T."/>
            <person name="Tanizawa Y."/>
            <person name="Mochizuki T."/>
            <person name="Nagasaki H."/>
            <person name="Yoshioka T."/>
            <person name="Toyoda A."/>
            <person name="Fujiyama A."/>
            <person name="Kaminuma E."/>
            <person name="Nakamura Y."/>
        </authorList>
    </citation>
    <scope>NUCLEOTIDE SEQUENCE [LARGE SCALE GENOMIC DNA]</scope>
    <source>
        <strain evidence="16">cv. Miyagawa wase</strain>
    </source>
</reference>
<evidence type="ECO:0000256" key="8">
    <source>
        <dbReference type="ARBA" id="ARBA00022989"/>
    </source>
</evidence>
<evidence type="ECO:0000256" key="3">
    <source>
        <dbReference type="ARBA" id="ARBA00022475"/>
    </source>
</evidence>
<comment type="subcellular location">
    <subcellularLocation>
        <location evidence="1">Cell membrane</location>
        <topology evidence="1">Single-pass type I membrane protein</topology>
    </subcellularLocation>
</comment>
<feature type="domain" description="Disease resistance R13L4/SHOC-2-like LRR" evidence="14">
    <location>
        <begin position="241"/>
        <end position="388"/>
    </location>
</feature>
<evidence type="ECO:0000256" key="4">
    <source>
        <dbReference type="ARBA" id="ARBA00022614"/>
    </source>
</evidence>
<dbReference type="GO" id="GO:0005886">
    <property type="term" value="C:plasma membrane"/>
    <property type="evidence" value="ECO:0007669"/>
    <property type="project" value="UniProtKB-SubCell"/>
</dbReference>
<evidence type="ECO:0000256" key="6">
    <source>
        <dbReference type="ARBA" id="ARBA00022729"/>
    </source>
</evidence>
<evidence type="ECO:0000313" key="16">
    <source>
        <dbReference type="Proteomes" id="UP000236630"/>
    </source>
</evidence>
<comment type="caution">
    <text evidence="15">The sequence shown here is derived from an EMBL/GenBank/DDBJ whole genome shotgun (WGS) entry which is preliminary data.</text>
</comment>
<evidence type="ECO:0000256" key="10">
    <source>
        <dbReference type="ARBA" id="ARBA00023170"/>
    </source>
</evidence>
<evidence type="ECO:0000256" key="7">
    <source>
        <dbReference type="ARBA" id="ARBA00022737"/>
    </source>
</evidence>
<proteinExistence type="inferred from homology"/>
<keyword evidence="11" id="KW-0325">Glycoprotein</keyword>
<dbReference type="AlphaFoldDB" id="A0A2H5QUN1"/>
<dbReference type="SUPFAM" id="SSF52047">
    <property type="entry name" value="RNI-like"/>
    <property type="match status" value="1"/>
</dbReference>
<dbReference type="Pfam" id="PF23598">
    <property type="entry name" value="LRR_14"/>
    <property type="match status" value="1"/>
</dbReference>
<dbReference type="Pfam" id="PF08263">
    <property type="entry name" value="LRRNT_2"/>
    <property type="match status" value="1"/>
</dbReference>
<keyword evidence="8" id="KW-1133">Transmembrane helix</keyword>
<dbReference type="InterPro" id="IPR032675">
    <property type="entry name" value="LRR_dom_sf"/>
</dbReference>
<evidence type="ECO:0000256" key="12">
    <source>
        <dbReference type="SAM" id="SignalP"/>
    </source>
</evidence>
<keyword evidence="3" id="KW-1003">Cell membrane</keyword>
<keyword evidence="6 12" id="KW-0732">Signal</keyword>
<dbReference type="PRINTS" id="PR00019">
    <property type="entry name" value="LEURICHRPT"/>
</dbReference>
<dbReference type="SMART" id="SM00365">
    <property type="entry name" value="LRR_SD22"/>
    <property type="match status" value="6"/>
</dbReference>
<dbReference type="InterPro" id="IPR003591">
    <property type="entry name" value="Leu-rich_rpt_typical-subtyp"/>
</dbReference>
<keyword evidence="9" id="KW-0472">Membrane</keyword>
<keyword evidence="5" id="KW-0812">Transmembrane</keyword>
<comment type="similarity">
    <text evidence="2">Belongs to the RLP family.</text>
</comment>
<name>A0A2H5QUN1_CITUN</name>
<dbReference type="Pfam" id="PF00560">
    <property type="entry name" value="LRR_1"/>
    <property type="match status" value="7"/>
</dbReference>
<evidence type="ECO:0000256" key="2">
    <source>
        <dbReference type="ARBA" id="ARBA00009592"/>
    </source>
</evidence>
<keyword evidence="7" id="KW-0677">Repeat</keyword>
<dbReference type="InterPro" id="IPR046956">
    <property type="entry name" value="RLP23-like"/>
</dbReference>
<evidence type="ECO:0000256" key="11">
    <source>
        <dbReference type="ARBA" id="ARBA00023180"/>
    </source>
</evidence>
<dbReference type="FunFam" id="3.80.10.10:FF:000111">
    <property type="entry name" value="LRR receptor-like serine/threonine-protein kinase ERECTA"/>
    <property type="match status" value="1"/>
</dbReference>
<dbReference type="PANTHER" id="PTHR48063:SF98">
    <property type="entry name" value="LRR RECEPTOR-LIKE SERINE_THREONINE-PROTEIN KINASE FLS2"/>
    <property type="match status" value="1"/>
</dbReference>
<feature type="signal peptide" evidence="12">
    <location>
        <begin position="1"/>
        <end position="17"/>
    </location>
</feature>
<feature type="domain" description="Leucine-rich repeat-containing N-terminal plant-type" evidence="13">
    <location>
        <begin position="37"/>
        <end position="77"/>
    </location>
</feature>
<accession>A0A2H5QUN1</accession>
<evidence type="ECO:0000313" key="15">
    <source>
        <dbReference type="EMBL" id="GAY68334.1"/>
    </source>
</evidence>
<dbReference type="InterPro" id="IPR055414">
    <property type="entry name" value="LRR_R13L4/SHOC2-like"/>
</dbReference>
<evidence type="ECO:0000256" key="9">
    <source>
        <dbReference type="ARBA" id="ARBA00023136"/>
    </source>
</evidence>
<dbReference type="Proteomes" id="UP000236630">
    <property type="component" value="Unassembled WGS sequence"/>
</dbReference>
<feature type="chain" id="PRO_5014184453" evidence="12">
    <location>
        <begin position="18"/>
        <end position="949"/>
    </location>
</feature>
<dbReference type="Gene3D" id="3.80.10.10">
    <property type="entry name" value="Ribonuclease Inhibitor"/>
    <property type="match status" value="5"/>
</dbReference>
<dbReference type="PANTHER" id="PTHR48063">
    <property type="entry name" value="LRR RECEPTOR-LIKE KINASE"/>
    <property type="match status" value="1"/>
</dbReference>
<keyword evidence="10" id="KW-0675">Receptor</keyword>